<dbReference type="EMBL" id="QEIN01000109">
    <property type="protein sequence ID" value="RCV57656.1"/>
    <property type="molecule type" value="Genomic_DNA"/>
</dbReference>
<dbReference type="RefSeq" id="WP_114399223.1">
    <property type="nucleotide sequence ID" value="NZ_QEIM01000114.1"/>
</dbReference>
<name>A0A368T456_9ACTN</name>
<reference evidence="2 3" key="1">
    <citation type="submission" date="2018-04" db="EMBL/GenBank/DDBJ databases">
        <title>Novel actinobacteria from marine sediment.</title>
        <authorList>
            <person name="Ng Z.Y."/>
            <person name="Tan G.Y.A."/>
        </authorList>
    </citation>
    <scope>NUCLEOTIDE SEQUENCE [LARGE SCALE GENOMIC DNA]</scope>
    <source>
        <strain evidence="2 3">TPS81</strain>
    </source>
</reference>
<proteinExistence type="predicted"/>
<organism evidence="2 3">
    <name type="scientific">Marinitenerispora sediminis</name>
    <dbReference type="NCBI Taxonomy" id="1931232"/>
    <lineage>
        <taxon>Bacteria</taxon>
        <taxon>Bacillati</taxon>
        <taxon>Actinomycetota</taxon>
        <taxon>Actinomycetes</taxon>
        <taxon>Streptosporangiales</taxon>
        <taxon>Nocardiopsidaceae</taxon>
        <taxon>Marinitenerispora</taxon>
    </lineage>
</organism>
<evidence type="ECO:0000256" key="1">
    <source>
        <dbReference type="SAM" id="MobiDB-lite"/>
    </source>
</evidence>
<dbReference type="Proteomes" id="UP000253318">
    <property type="component" value="Unassembled WGS sequence"/>
</dbReference>
<feature type="region of interest" description="Disordered" evidence="1">
    <location>
        <begin position="17"/>
        <end position="36"/>
    </location>
</feature>
<evidence type="ECO:0000313" key="2">
    <source>
        <dbReference type="EMBL" id="RCV57656.1"/>
    </source>
</evidence>
<sequence>MATAHAEVSDLCFSPPPRAAGRLRRYAPASRPAETGPGRIPDYVVFAAVALRHREWEVTHQSDTDVPYRARHCSGAVTAEADDVALLDVVLEAYRPPASVRARTRGEGAAG</sequence>
<comment type="caution">
    <text evidence="2">The sequence shown here is derived from an EMBL/GenBank/DDBJ whole genome shotgun (WGS) entry which is preliminary data.</text>
</comment>
<evidence type="ECO:0000313" key="3">
    <source>
        <dbReference type="Proteomes" id="UP000253318"/>
    </source>
</evidence>
<accession>A0A368T456</accession>
<dbReference type="AlphaFoldDB" id="A0A368T456"/>
<protein>
    <submittedName>
        <fullName evidence="2">Uncharacterized protein</fullName>
    </submittedName>
</protein>
<gene>
    <name evidence="2" type="ORF">DEF24_14870</name>
</gene>
<keyword evidence="3" id="KW-1185">Reference proteome</keyword>